<accession>R7UZG1</accession>
<dbReference type="PANTHER" id="PTHR46670">
    <property type="entry name" value="ENDO/EXONUCLEASE/PHOSPHATASE DOMAIN-CONTAINING PROTEIN"/>
    <property type="match status" value="1"/>
</dbReference>
<sequence length="224" mass="25740">MKTGYKSELMISNIDEKNNEMEFMDDLRNKMQIDSKPKELKRIEKKLTGRDRLLKVSFSTPFDARAFRAKYNKMGMANADIPSIRVRHARNKEEQLQFEKAAKIKLQTGRIREMIVDADLHILACTETWFKDGDEPIIDDMCPPSFNFVGQHRPEKKDTRGGGVGFVLKSGLITKTAVHNYSTFEALTLRMTWNNRATITVVYRSPPSSENGFSTTDLHECRSE</sequence>
<dbReference type="InterPro" id="IPR036691">
    <property type="entry name" value="Endo/exonu/phosph_ase_sf"/>
</dbReference>
<dbReference type="HOGENOM" id="CLU_1236082_0_0_1"/>
<protein>
    <submittedName>
        <fullName evidence="1 2">Uncharacterized protein</fullName>
    </submittedName>
</protein>
<keyword evidence="3" id="KW-1185">Reference proteome</keyword>
<gene>
    <name evidence="1" type="ORF">CAPTEDRAFT_216781</name>
</gene>
<evidence type="ECO:0000313" key="2">
    <source>
        <dbReference type="EnsemblMetazoa" id="CapteP216781"/>
    </source>
</evidence>
<dbReference type="OrthoDB" id="416454at2759"/>
<dbReference type="PANTHER" id="PTHR46670:SF3">
    <property type="entry name" value="ENDONUCLEASE_EXONUCLEASE_PHOSPHATASE DOMAIN-CONTAINING PROTEIN"/>
    <property type="match status" value="1"/>
</dbReference>
<dbReference type="EMBL" id="KB296270">
    <property type="protein sequence ID" value="ELU11973.1"/>
    <property type="molecule type" value="Genomic_DNA"/>
</dbReference>
<reference evidence="1 3" key="2">
    <citation type="journal article" date="2013" name="Nature">
        <title>Insights into bilaterian evolution from three spiralian genomes.</title>
        <authorList>
            <person name="Simakov O."/>
            <person name="Marletaz F."/>
            <person name="Cho S.J."/>
            <person name="Edsinger-Gonzales E."/>
            <person name="Havlak P."/>
            <person name="Hellsten U."/>
            <person name="Kuo D.H."/>
            <person name="Larsson T."/>
            <person name="Lv J."/>
            <person name="Arendt D."/>
            <person name="Savage R."/>
            <person name="Osoegawa K."/>
            <person name="de Jong P."/>
            <person name="Grimwood J."/>
            <person name="Chapman J.A."/>
            <person name="Shapiro H."/>
            <person name="Aerts A."/>
            <person name="Otillar R.P."/>
            <person name="Terry A.Y."/>
            <person name="Boore J.L."/>
            <person name="Grigoriev I.V."/>
            <person name="Lindberg D.R."/>
            <person name="Seaver E.C."/>
            <person name="Weisblat D.A."/>
            <person name="Putnam N.H."/>
            <person name="Rokhsar D.S."/>
        </authorList>
    </citation>
    <scope>NUCLEOTIDE SEQUENCE</scope>
    <source>
        <strain evidence="1 3">I ESC-2004</strain>
    </source>
</reference>
<evidence type="ECO:0000313" key="1">
    <source>
        <dbReference type="EMBL" id="ELU11973.1"/>
    </source>
</evidence>
<reference evidence="3" key="1">
    <citation type="submission" date="2012-12" db="EMBL/GenBank/DDBJ databases">
        <authorList>
            <person name="Hellsten U."/>
            <person name="Grimwood J."/>
            <person name="Chapman J.A."/>
            <person name="Shapiro H."/>
            <person name="Aerts A."/>
            <person name="Otillar R.P."/>
            <person name="Terry A.Y."/>
            <person name="Boore J.L."/>
            <person name="Simakov O."/>
            <person name="Marletaz F."/>
            <person name="Cho S.-J."/>
            <person name="Edsinger-Gonzales E."/>
            <person name="Havlak P."/>
            <person name="Kuo D.-H."/>
            <person name="Larsson T."/>
            <person name="Lv J."/>
            <person name="Arendt D."/>
            <person name="Savage R."/>
            <person name="Osoegawa K."/>
            <person name="de Jong P."/>
            <person name="Lindberg D.R."/>
            <person name="Seaver E.C."/>
            <person name="Weisblat D.A."/>
            <person name="Putnam N.H."/>
            <person name="Grigoriev I.V."/>
            <person name="Rokhsar D.S."/>
        </authorList>
    </citation>
    <scope>NUCLEOTIDE SEQUENCE</scope>
    <source>
        <strain evidence="3">I ESC-2004</strain>
    </source>
</reference>
<organism evidence="1">
    <name type="scientific">Capitella teleta</name>
    <name type="common">Polychaete worm</name>
    <dbReference type="NCBI Taxonomy" id="283909"/>
    <lineage>
        <taxon>Eukaryota</taxon>
        <taxon>Metazoa</taxon>
        <taxon>Spiralia</taxon>
        <taxon>Lophotrochozoa</taxon>
        <taxon>Annelida</taxon>
        <taxon>Polychaeta</taxon>
        <taxon>Sedentaria</taxon>
        <taxon>Scolecida</taxon>
        <taxon>Capitellidae</taxon>
        <taxon>Capitella</taxon>
    </lineage>
</organism>
<dbReference type="AlphaFoldDB" id="R7UZG1"/>
<dbReference type="Proteomes" id="UP000014760">
    <property type="component" value="Unassembled WGS sequence"/>
</dbReference>
<dbReference type="Gene3D" id="3.60.10.10">
    <property type="entry name" value="Endonuclease/exonuclease/phosphatase"/>
    <property type="match status" value="1"/>
</dbReference>
<reference evidence="2" key="3">
    <citation type="submission" date="2015-06" db="UniProtKB">
        <authorList>
            <consortium name="EnsemblMetazoa"/>
        </authorList>
    </citation>
    <scope>IDENTIFICATION</scope>
</reference>
<proteinExistence type="predicted"/>
<evidence type="ECO:0000313" key="3">
    <source>
        <dbReference type="Proteomes" id="UP000014760"/>
    </source>
</evidence>
<name>R7UZG1_CAPTE</name>
<dbReference type="EMBL" id="AMQN01005554">
    <property type="status" value="NOT_ANNOTATED_CDS"/>
    <property type="molecule type" value="Genomic_DNA"/>
</dbReference>
<dbReference type="EnsemblMetazoa" id="CapteT216781">
    <property type="protein sequence ID" value="CapteP216781"/>
    <property type="gene ID" value="CapteG216781"/>
</dbReference>